<proteinExistence type="predicted"/>
<organism evidence="1 2">
    <name type="scientific">Planomonospora venezuelensis</name>
    <dbReference type="NCBI Taxonomy" id="1999"/>
    <lineage>
        <taxon>Bacteria</taxon>
        <taxon>Bacillati</taxon>
        <taxon>Actinomycetota</taxon>
        <taxon>Actinomycetes</taxon>
        <taxon>Streptosporangiales</taxon>
        <taxon>Streptosporangiaceae</taxon>
        <taxon>Planomonospora</taxon>
    </lineage>
</organism>
<keyword evidence="2" id="KW-1185">Reference proteome</keyword>
<name>A0A841D3V4_PLAVE</name>
<sequence length="38" mass="4104">MNVAHGIDMTPQGRVMCRGTRMCGTARMCAMGGMPSMR</sequence>
<evidence type="ECO:0000313" key="1">
    <source>
        <dbReference type="EMBL" id="MBB5964159.1"/>
    </source>
</evidence>
<dbReference type="EMBL" id="JACHJJ010000010">
    <property type="protein sequence ID" value="MBB5964159.1"/>
    <property type="molecule type" value="Genomic_DNA"/>
</dbReference>
<dbReference type="Proteomes" id="UP000562352">
    <property type="component" value="Unassembled WGS sequence"/>
</dbReference>
<gene>
    <name evidence="1" type="ORF">FHS22_003442</name>
</gene>
<protein>
    <submittedName>
        <fullName evidence="1">Uncharacterized protein</fullName>
    </submittedName>
</protein>
<reference evidence="1 2" key="1">
    <citation type="submission" date="2020-08" db="EMBL/GenBank/DDBJ databases">
        <title>Genomic Encyclopedia of Type Strains, Phase III (KMG-III): the genomes of soil and plant-associated and newly described type strains.</title>
        <authorList>
            <person name="Whitman W."/>
        </authorList>
    </citation>
    <scope>NUCLEOTIDE SEQUENCE [LARGE SCALE GENOMIC DNA]</scope>
    <source>
        <strain evidence="1 2">CECT 3303</strain>
    </source>
</reference>
<evidence type="ECO:0000313" key="2">
    <source>
        <dbReference type="Proteomes" id="UP000562352"/>
    </source>
</evidence>
<dbReference type="AlphaFoldDB" id="A0A841D3V4"/>
<accession>A0A841D3V4</accession>
<comment type="caution">
    <text evidence="1">The sequence shown here is derived from an EMBL/GenBank/DDBJ whole genome shotgun (WGS) entry which is preliminary data.</text>
</comment>